<dbReference type="EMBL" id="BK032533">
    <property type="protein sequence ID" value="DAF46224.1"/>
    <property type="molecule type" value="Genomic_DNA"/>
</dbReference>
<name>A0A8S5S5L6_9CAUD</name>
<organism evidence="1">
    <name type="scientific">Caudovirales sp. ctaix4</name>
    <dbReference type="NCBI Taxonomy" id="2827635"/>
    <lineage>
        <taxon>Viruses</taxon>
        <taxon>Duplodnaviria</taxon>
        <taxon>Heunggongvirae</taxon>
        <taxon>Uroviricota</taxon>
        <taxon>Caudoviricetes</taxon>
    </lineage>
</organism>
<proteinExistence type="predicted"/>
<protein>
    <submittedName>
        <fullName evidence="1">Regulator of RpoS, Anti-adapter protein regulator, ClpXP adaptor, anti-adaptor.0A</fullName>
    </submittedName>
</protein>
<reference evidence="1" key="1">
    <citation type="journal article" date="2021" name="Proc. Natl. Acad. Sci. U.S.A.">
        <title>A Catalog of Tens of Thousands of Viruses from Human Metagenomes Reveals Hidden Associations with Chronic Diseases.</title>
        <authorList>
            <person name="Tisza M.J."/>
            <person name="Buck C.B."/>
        </authorList>
    </citation>
    <scope>NUCLEOTIDE SEQUENCE</scope>
    <source>
        <strain evidence="1">Ctaix4</strain>
    </source>
</reference>
<accession>A0A8S5S5L6</accession>
<evidence type="ECO:0000313" key="1">
    <source>
        <dbReference type="EMBL" id="DAF46224.1"/>
    </source>
</evidence>
<sequence length="100" mass="10919">MKEIDNIEIRSIAGLPDVERYDAQLKALILTAEGTLPGSRGFGLEAGILDLGTTQSVNLLTLDLSEKVDKYIPAISVADVERSSDDKGVVKTRIHIERRV</sequence>